<protein>
    <submittedName>
        <fullName evidence="1">Uncharacterized protein</fullName>
    </submittedName>
</protein>
<keyword evidence="2" id="KW-1185">Reference proteome</keyword>
<sequence length="274" mass="29602">MVLGSKKKRAHPETSTSPATTFTPRALASIPLGMSASPARTSTLPATLTPFPQLSYSSLMPISTPSLSSATGTSSRPTPSLSVRPPAPPMQGIVGSRILILLTANSTREWARHLHNQSSEISGAKGERGMLHIETGSPMPTDKQFIFEVADGSNKGHFCDFGLQSVAITTERQGGSSSSSQEYVSFAASYDACIKREKRLWGYMQQAQDKFTGCMTSFTSQFGVQLDSVSTLFPPFPPTDDPKIPNHQPILPPGLAHLHLCSTLILMCFVLWYL</sequence>
<evidence type="ECO:0000313" key="2">
    <source>
        <dbReference type="Proteomes" id="UP001060085"/>
    </source>
</evidence>
<gene>
    <name evidence="1" type="ORF">M9H77_07339</name>
</gene>
<evidence type="ECO:0000313" key="1">
    <source>
        <dbReference type="EMBL" id="KAI5676389.1"/>
    </source>
</evidence>
<reference evidence="2" key="1">
    <citation type="journal article" date="2023" name="Nat. Plants">
        <title>Single-cell RNA sequencing provides a high-resolution roadmap for understanding the multicellular compartmentation of specialized metabolism.</title>
        <authorList>
            <person name="Sun S."/>
            <person name="Shen X."/>
            <person name="Li Y."/>
            <person name="Li Y."/>
            <person name="Wang S."/>
            <person name="Li R."/>
            <person name="Zhang H."/>
            <person name="Shen G."/>
            <person name="Guo B."/>
            <person name="Wei J."/>
            <person name="Xu J."/>
            <person name="St-Pierre B."/>
            <person name="Chen S."/>
            <person name="Sun C."/>
        </authorList>
    </citation>
    <scope>NUCLEOTIDE SEQUENCE [LARGE SCALE GENOMIC DNA]</scope>
</reference>
<dbReference type="Proteomes" id="UP001060085">
    <property type="component" value="Linkage Group LG02"/>
</dbReference>
<name>A0ACC0BUW4_CATRO</name>
<proteinExistence type="predicted"/>
<organism evidence="1 2">
    <name type="scientific">Catharanthus roseus</name>
    <name type="common">Madagascar periwinkle</name>
    <name type="synonym">Vinca rosea</name>
    <dbReference type="NCBI Taxonomy" id="4058"/>
    <lineage>
        <taxon>Eukaryota</taxon>
        <taxon>Viridiplantae</taxon>
        <taxon>Streptophyta</taxon>
        <taxon>Embryophyta</taxon>
        <taxon>Tracheophyta</taxon>
        <taxon>Spermatophyta</taxon>
        <taxon>Magnoliopsida</taxon>
        <taxon>eudicotyledons</taxon>
        <taxon>Gunneridae</taxon>
        <taxon>Pentapetalae</taxon>
        <taxon>asterids</taxon>
        <taxon>lamiids</taxon>
        <taxon>Gentianales</taxon>
        <taxon>Apocynaceae</taxon>
        <taxon>Rauvolfioideae</taxon>
        <taxon>Vinceae</taxon>
        <taxon>Catharanthinae</taxon>
        <taxon>Catharanthus</taxon>
    </lineage>
</organism>
<dbReference type="EMBL" id="CM044702">
    <property type="protein sequence ID" value="KAI5676389.1"/>
    <property type="molecule type" value="Genomic_DNA"/>
</dbReference>
<accession>A0ACC0BUW4</accession>
<comment type="caution">
    <text evidence="1">The sequence shown here is derived from an EMBL/GenBank/DDBJ whole genome shotgun (WGS) entry which is preliminary data.</text>
</comment>